<name>A0A6G1H4J5_9PEZI</name>
<protein>
    <submittedName>
        <fullName evidence="2">Uncharacterized protein</fullName>
    </submittedName>
</protein>
<dbReference type="AlphaFoldDB" id="A0A6G1H4J5"/>
<dbReference type="EMBL" id="ML977150">
    <property type="protein sequence ID" value="KAF1988075.1"/>
    <property type="molecule type" value="Genomic_DNA"/>
</dbReference>
<dbReference type="Proteomes" id="UP000800041">
    <property type="component" value="Unassembled WGS sequence"/>
</dbReference>
<sequence>MPGPVSMIHFRSHADLSRPGKSTSGASSRPTPAPTSNHRPYTASGSLRGISPACRRQGAPNPNMWFVMRSSRETLAAPRSAEIRRESS</sequence>
<evidence type="ECO:0000256" key="1">
    <source>
        <dbReference type="SAM" id="MobiDB-lite"/>
    </source>
</evidence>
<feature type="compositionally biased region" description="Polar residues" evidence="1">
    <location>
        <begin position="20"/>
        <end position="45"/>
    </location>
</feature>
<gene>
    <name evidence="2" type="ORF">K402DRAFT_392347</name>
</gene>
<keyword evidence="3" id="KW-1185">Reference proteome</keyword>
<organism evidence="2 3">
    <name type="scientific">Aulographum hederae CBS 113979</name>
    <dbReference type="NCBI Taxonomy" id="1176131"/>
    <lineage>
        <taxon>Eukaryota</taxon>
        <taxon>Fungi</taxon>
        <taxon>Dikarya</taxon>
        <taxon>Ascomycota</taxon>
        <taxon>Pezizomycotina</taxon>
        <taxon>Dothideomycetes</taxon>
        <taxon>Pleosporomycetidae</taxon>
        <taxon>Aulographales</taxon>
        <taxon>Aulographaceae</taxon>
    </lineage>
</organism>
<proteinExistence type="predicted"/>
<evidence type="ECO:0000313" key="2">
    <source>
        <dbReference type="EMBL" id="KAF1988075.1"/>
    </source>
</evidence>
<accession>A0A6G1H4J5</accession>
<feature type="region of interest" description="Disordered" evidence="1">
    <location>
        <begin position="1"/>
        <end position="62"/>
    </location>
</feature>
<reference evidence="2" key="1">
    <citation type="journal article" date="2020" name="Stud. Mycol.">
        <title>101 Dothideomycetes genomes: a test case for predicting lifestyles and emergence of pathogens.</title>
        <authorList>
            <person name="Haridas S."/>
            <person name="Albert R."/>
            <person name="Binder M."/>
            <person name="Bloem J."/>
            <person name="Labutti K."/>
            <person name="Salamov A."/>
            <person name="Andreopoulos B."/>
            <person name="Baker S."/>
            <person name="Barry K."/>
            <person name="Bills G."/>
            <person name="Bluhm B."/>
            <person name="Cannon C."/>
            <person name="Castanera R."/>
            <person name="Culley D."/>
            <person name="Daum C."/>
            <person name="Ezra D."/>
            <person name="Gonzalez J."/>
            <person name="Henrissat B."/>
            <person name="Kuo A."/>
            <person name="Liang C."/>
            <person name="Lipzen A."/>
            <person name="Lutzoni F."/>
            <person name="Magnuson J."/>
            <person name="Mondo S."/>
            <person name="Nolan M."/>
            <person name="Ohm R."/>
            <person name="Pangilinan J."/>
            <person name="Park H.-J."/>
            <person name="Ramirez L."/>
            <person name="Alfaro M."/>
            <person name="Sun H."/>
            <person name="Tritt A."/>
            <person name="Yoshinaga Y."/>
            <person name="Zwiers L.-H."/>
            <person name="Turgeon B."/>
            <person name="Goodwin S."/>
            <person name="Spatafora J."/>
            <person name="Crous P."/>
            <person name="Grigoriev I."/>
        </authorList>
    </citation>
    <scope>NUCLEOTIDE SEQUENCE</scope>
    <source>
        <strain evidence="2">CBS 113979</strain>
    </source>
</reference>
<evidence type="ECO:0000313" key="3">
    <source>
        <dbReference type="Proteomes" id="UP000800041"/>
    </source>
</evidence>